<evidence type="ECO:0000313" key="4">
    <source>
        <dbReference type="Proteomes" id="UP001519460"/>
    </source>
</evidence>
<organism evidence="3 4">
    <name type="scientific">Batillaria attramentaria</name>
    <dbReference type="NCBI Taxonomy" id="370345"/>
    <lineage>
        <taxon>Eukaryota</taxon>
        <taxon>Metazoa</taxon>
        <taxon>Spiralia</taxon>
        <taxon>Lophotrochozoa</taxon>
        <taxon>Mollusca</taxon>
        <taxon>Gastropoda</taxon>
        <taxon>Caenogastropoda</taxon>
        <taxon>Sorbeoconcha</taxon>
        <taxon>Cerithioidea</taxon>
        <taxon>Batillariidae</taxon>
        <taxon>Batillaria</taxon>
    </lineage>
</organism>
<protein>
    <submittedName>
        <fullName evidence="3">Uncharacterized protein</fullName>
    </submittedName>
</protein>
<reference evidence="3 4" key="1">
    <citation type="journal article" date="2023" name="Sci. Data">
        <title>Genome assembly of the Korean intertidal mud-creeper Batillaria attramentaria.</title>
        <authorList>
            <person name="Patra A.K."/>
            <person name="Ho P.T."/>
            <person name="Jun S."/>
            <person name="Lee S.J."/>
            <person name="Kim Y."/>
            <person name="Won Y.J."/>
        </authorList>
    </citation>
    <scope>NUCLEOTIDE SEQUENCE [LARGE SCALE GENOMIC DNA]</scope>
    <source>
        <strain evidence="3">Wonlab-2016</strain>
    </source>
</reference>
<evidence type="ECO:0000313" key="3">
    <source>
        <dbReference type="EMBL" id="KAK7484873.1"/>
    </source>
</evidence>
<dbReference type="AlphaFoldDB" id="A0ABD0KCM2"/>
<gene>
    <name evidence="3" type="ORF">BaRGS_00023916</name>
</gene>
<feature type="chain" id="PRO_5044781629" evidence="2">
    <location>
        <begin position="23"/>
        <end position="170"/>
    </location>
</feature>
<feature type="signal peptide" evidence="2">
    <location>
        <begin position="1"/>
        <end position="22"/>
    </location>
</feature>
<dbReference type="Proteomes" id="UP001519460">
    <property type="component" value="Unassembled WGS sequence"/>
</dbReference>
<feature type="region of interest" description="Disordered" evidence="1">
    <location>
        <begin position="121"/>
        <end position="170"/>
    </location>
</feature>
<evidence type="ECO:0000256" key="1">
    <source>
        <dbReference type="SAM" id="MobiDB-lite"/>
    </source>
</evidence>
<keyword evidence="2" id="KW-0732">Signal</keyword>
<comment type="caution">
    <text evidence="3">The sequence shown here is derived from an EMBL/GenBank/DDBJ whole genome shotgun (WGS) entry which is preliminary data.</text>
</comment>
<proteinExistence type="predicted"/>
<name>A0ABD0KCM2_9CAEN</name>
<dbReference type="EMBL" id="JACVVK020000203">
    <property type="protein sequence ID" value="KAK7484873.1"/>
    <property type="molecule type" value="Genomic_DNA"/>
</dbReference>
<sequence length="170" mass="18541">MMWTTVTVVCCVVFGFPMLGFASVDVVSLDCEAVCQQELLFERHCAVQMGCYEPNILANDLLFIQCWQPCWENSNNCLSLCREQHAAIKDRCRKQCADIPEDKFCPGFCFAMAIDTLMNGQNHVKPPGSPPTGLPTTVETTTQAEKGSTPTTTDNSTTASDSDNTSSAPA</sequence>
<accession>A0ABD0KCM2</accession>
<evidence type="ECO:0000256" key="2">
    <source>
        <dbReference type="SAM" id="SignalP"/>
    </source>
</evidence>
<feature type="compositionally biased region" description="Low complexity" evidence="1">
    <location>
        <begin position="134"/>
        <end position="170"/>
    </location>
</feature>
<keyword evidence="4" id="KW-1185">Reference proteome</keyword>